<dbReference type="RefSeq" id="WP_141996806.1">
    <property type="nucleotide sequence ID" value="NZ_VFML01000001.1"/>
</dbReference>
<feature type="transmembrane region" description="Helical" evidence="1">
    <location>
        <begin position="61"/>
        <end position="80"/>
    </location>
</feature>
<keyword evidence="3" id="KW-1185">Reference proteome</keyword>
<reference evidence="2 3" key="1">
    <citation type="submission" date="2019-06" db="EMBL/GenBank/DDBJ databases">
        <title>Sequencing the genomes of 1000 actinobacteria strains.</title>
        <authorList>
            <person name="Klenk H.-P."/>
        </authorList>
    </citation>
    <scope>NUCLEOTIDE SEQUENCE [LARGE SCALE GENOMIC DNA]</scope>
    <source>
        <strain evidence="2 3">DSM 45679</strain>
    </source>
</reference>
<keyword evidence="1" id="KW-1133">Transmembrane helix</keyword>
<evidence type="ECO:0000256" key="1">
    <source>
        <dbReference type="SAM" id="Phobius"/>
    </source>
</evidence>
<evidence type="ECO:0000313" key="3">
    <source>
        <dbReference type="Proteomes" id="UP000320876"/>
    </source>
</evidence>
<organism evidence="2 3">
    <name type="scientific">Amycolatopsis cihanbeyliensis</name>
    <dbReference type="NCBI Taxonomy" id="1128664"/>
    <lineage>
        <taxon>Bacteria</taxon>
        <taxon>Bacillati</taxon>
        <taxon>Actinomycetota</taxon>
        <taxon>Actinomycetes</taxon>
        <taxon>Pseudonocardiales</taxon>
        <taxon>Pseudonocardiaceae</taxon>
        <taxon>Amycolatopsis</taxon>
    </lineage>
</organism>
<dbReference type="AlphaFoldDB" id="A0A542DG52"/>
<name>A0A542DG52_AMYCI</name>
<evidence type="ECO:0000313" key="2">
    <source>
        <dbReference type="EMBL" id="TQJ02024.1"/>
    </source>
</evidence>
<proteinExistence type="predicted"/>
<feature type="transmembrane region" description="Helical" evidence="1">
    <location>
        <begin position="12"/>
        <end position="29"/>
    </location>
</feature>
<comment type="caution">
    <text evidence="2">The sequence shown here is derived from an EMBL/GenBank/DDBJ whole genome shotgun (WGS) entry which is preliminary data.</text>
</comment>
<dbReference type="EMBL" id="VFML01000001">
    <property type="protein sequence ID" value="TQJ02024.1"/>
    <property type="molecule type" value="Genomic_DNA"/>
</dbReference>
<accession>A0A542DG52</accession>
<keyword evidence="1" id="KW-0812">Transmembrane</keyword>
<feature type="transmembrane region" description="Helical" evidence="1">
    <location>
        <begin position="36"/>
        <end position="55"/>
    </location>
</feature>
<sequence>MLTLTLVDTASWLSWITAYLLGMYAIHRYGKSRMRYVLVFIGLALGVIGYLVVAWRFGRWPALYAGMTLTAGLAVFLALARRRADRCG</sequence>
<dbReference type="Proteomes" id="UP000320876">
    <property type="component" value="Unassembled WGS sequence"/>
</dbReference>
<gene>
    <name evidence="2" type="ORF">FB471_1741</name>
</gene>
<keyword evidence="1" id="KW-0472">Membrane</keyword>
<protein>
    <submittedName>
        <fullName evidence="2">Uncharacterized protein</fullName>
    </submittedName>
</protein>